<dbReference type="KEGG" id="ome:OLMES_4268"/>
<evidence type="ECO:0000313" key="2">
    <source>
        <dbReference type="Proteomes" id="UP000196027"/>
    </source>
</evidence>
<dbReference type="RefSeq" id="WP_087463080.1">
    <property type="nucleotide sequence ID" value="NZ_CP021425.1"/>
</dbReference>
<accession>A0A1Y0IFX0</accession>
<dbReference type="OrthoDB" id="378654at2"/>
<keyword evidence="2" id="KW-1185">Reference proteome</keyword>
<dbReference type="AlphaFoldDB" id="A0A1Y0IFX0"/>
<evidence type="ECO:0008006" key="3">
    <source>
        <dbReference type="Google" id="ProtNLM"/>
    </source>
</evidence>
<name>A0A1Y0IFX0_9GAMM</name>
<dbReference type="Proteomes" id="UP000196027">
    <property type="component" value="Chromosome"/>
</dbReference>
<proteinExistence type="predicted"/>
<protein>
    <recommendedName>
        <fullName evidence="3">DUF1853 family protein</fullName>
    </recommendedName>
</protein>
<dbReference type="EMBL" id="CP021425">
    <property type="protein sequence ID" value="ARU58283.1"/>
    <property type="molecule type" value="Genomic_DNA"/>
</dbReference>
<gene>
    <name evidence="1" type="ORF">OLMES_4268</name>
</gene>
<evidence type="ECO:0000313" key="1">
    <source>
        <dbReference type="EMBL" id="ARU58283.1"/>
    </source>
</evidence>
<reference evidence="1 2" key="1">
    <citation type="submission" date="2017-05" db="EMBL/GenBank/DDBJ databases">
        <title>Genomic insights into alkan degradation activity of Oleiphilus messinensis.</title>
        <authorList>
            <person name="Kozyavkin S.A."/>
            <person name="Slesarev A.I."/>
            <person name="Golyshin P.N."/>
            <person name="Korzhenkov A."/>
            <person name="Golyshina O.N."/>
            <person name="Toshchakov S.V."/>
        </authorList>
    </citation>
    <scope>NUCLEOTIDE SEQUENCE [LARGE SCALE GENOMIC DNA]</scope>
    <source>
        <strain evidence="1 2">ME102</strain>
    </source>
</reference>
<dbReference type="InterPro" id="IPR015003">
    <property type="entry name" value="DUF1853"/>
</dbReference>
<dbReference type="Pfam" id="PF08907">
    <property type="entry name" value="DUF1853"/>
    <property type="match status" value="1"/>
</dbReference>
<sequence length="347" mass="39964">MTADHHEEMQARIANLNTPEVRHLAWALLSPSLINEAALSTRPWQDPNPDWTLNWLQGLDRDPTSLAIHLQQCKSHFLGSYFEALWAFFFHTHPDIRLLAHNLQIHAAGKTLGEFDFIIQDLGNKQIIHLELAVKFYLFARPAEANKLTASMHSHLWLGPNCIDRLDKKLTVLQERQLRLSSTKQGKKQLEALNLLPDETSCICKGYLFWPEQPPHITPATTPRSEPMQPMTTTWNEIFINSNHLTGTWVSLSEFYKQQFDHAPENPESSCWVLLKKPDWLGPAKITPDQDLEQNIPDRQTLRALLEHHVRGEQRPCLLAKLSNDISGTQLEKKRTFVVPDHWPWST</sequence>
<organism evidence="1 2">
    <name type="scientific">Oleiphilus messinensis</name>
    <dbReference type="NCBI Taxonomy" id="141451"/>
    <lineage>
        <taxon>Bacteria</taxon>
        <taxon>Pseudomonadati</taxon>
        <taxon>Pseudomonadota</taxon>
        <taxon>Gammaproteobacteria</taxon>
        <taxon>Oceanospirillales</taxon>
        <taxon>Oleiphilaceae</taxon>
        <taxon>Oleiphilus</taxon>
    </lineage>
</organism>